<dbReference type="InterPro" id="IPR017896">
    <property type="entry name" value="4Fe4S_Fe-S-bd"/>
</dbReference>
<dbReference type="InterPro" id="IPR003593">
    <property type="entry name" value="AAA+_ATPase"/>
</dbReference>
<dbReference type="InterPro" id="IPR013283">
    <property type="entry name" value="RLI1"/>
</dbReference>
<dbReference type="GO" id="GO:0005737">
    <property type="term" value="C:cytoplasm"/>
    <property type="evidence" value="ECO:0007669"/>
    <property type="project" value="UniProtKB-ARBA"/>
</dbReference>
<dbReference type="GO" id="GO:0006412">
    <property type="term" value="P:translation"/>
    <property type="evidence" value="ECO:0007669"/>
    <property type="project" value="UniProtKB-ARBA"/>
</dbReference>
<dbReference type="SMART" id="SM00382">
    <property type="entry name" value="AAA"/>
    <property type="match status" value="2"/>
</dbReference>
<gene>
    <name evidence="9" type="primary">RLI1</name>
    <name evidence="9" type="ORF">EHS24_005265</name>
</gene>
<dbReference type="InterPro" id="IPR034348">
    <property type="entry name" value="RLI_dom_1"/>
</dbReference>
<dbReference type="NCBIfam" id="NF009945">
    <property type="entry name" value="PRK13409.1"/>
    <property type="match status" value="1"/>
</dbReference>
<accession>A0A427XDS4</accession>
<dbReference type="GO" id="GO:0016887">
    <property type="term" value="F:ATP hydrolysis activity"/>
    <property type="evidence" value="ECO:0007669"/>
    <property type="project" value="InterPro"/>
</dbReference>
<keyword evidence="2" id="KW-0067">ATP-binding</keyword>
<keyword evidence="1" id="KW-0547">Nucleotide-binding</keyword>
<feature type="domain" description="ABC transporter" evidence="7">
    <location>
        <begin position="70"/>
        <end position="318"/>
    </location>
</feature>
<dbReference type="Proteomes" id="UP000279236">
    <property type="component" value="Unassembled WGS sequence"/>
</dbReference>
<feature type="domain" description="4Fe-4S ferredoxin-type" evidence="8">
    <location>
        <begin position="46"/>
        <end position="75"/>
    </location>
</feature>
<evidence type="ECO:0000313" key="10">
    <source>
        <dbReference type="Proteomes" id="UP000279236"/>
    </source>
</evidence>
<dbReference type="OrthoDB" id="6593433at2759"/>
<evidence type="ECO:0000256" key="3">
    <source>
        <dbReference type="ARBA" id="ARBA00056499"/>
    </source>
</evidence>
<comment type="function">
    <text evidence="3">Component of the multifactor complex (MFC) involved in translation initiation. Required for the binding of MFC to the 40S ribosome. Required for the processing and nuclear export of the 60S and 40S ribosomal subunits.</text>
</comment>
<dbReference type="GO" id="GO:0005524">
    <property type="term" value="F:ATP binding"/>
    <property type="evidence" value="ECO:0007669"/>
    <property type="project" value="UniProtKB-KW"/>
</dbReference>
<dbReference type="PROSITE" id="PS00211">
    <property type="entry name" value="ABC_TRANSPORTER_1"/>
    <property type="match status" value="2"/>
</dbReference>
<dbReference type="FunFam" id="3.40.50.300:FF:000144">
    <property type="entry name" value="ATP-binding cassette sub-family E member 1"/>
    <property type="match status" value="1"/>
</dbReference>
<dbReference type="STRING" id="105984.A0A427XDS4"/>
<dbReference type="InterPro" id="IPR017871">
    <property type="entry name" value="ABC_transporter-like_CS"/>
</dbReference>
<dbReference type="InterPro" id="IPR027417">
    <property type="entry name" value="P-loop_NTPase"/>
</dbReference>
<organism evidence="9 10">
    <name type="scientific">Apiotrichum porosum</name>
    <dbReference type="NCBI Taxonomy" id="105984"/>
    <lineage>
        <taxon>Eukaryota</taxon>
        <taxon>Fungi</taxon>
        <taxon>Dikarya</taxon>
        <taxon>Basidiomycota</taxon>
        <taxon>Agaricomycotina</taxon>
        <taxon>Tremellomycetes</taxon>
        <taxon>Trichosporonales</taxon>
        <taxon>Trichosporonaceae</taxon>
        <taxon>Apiotrichum</taxon>
    </lineage>
</organism>
<evidence type="ECO:0000256" key="5">
    <source>
        <dbReference type="ARBA" id="ARBA00082546"/>
    </source>
</evidence>
<dbReference type="PANTHER" id="PTHR19248">
    <property type="entry name" value="ATP-BINDING TRANSPORT PROTEIN-RELATED"/>
    <property type="match status" value="1"/>
</dbReference>
<sequence length="604" mass="67296">MSDKLTRVAIVSDEKCKPKKCRQECKRSCPVVKMGKLCIEVNPTDKKAFISEELCIGCGICVKKCPFEAINILNLPTNLESHVTHRYAANAFKLHRLPTPRPGQVLGLVGTNGIGKSTALKVLSGKLKPNLGKYDNPPEWVDIIKYFRGSDLQNFFTKVLEDDIKAVTKPQYVDQIPRSIKVPNMTVGKMFDRQSELDNRAQLEEDLELAKLQEREVSQLSGGELQRFAIAIASVRKADIYMYDEPSSYLDIRQRLAAARVIRGLVTSTNYVVVVEHDLSTLDYLSDFVCVFYGVPGVYGVVTMPYSVREGINIFLDGMIPTENLRFRQESLTFRIAETVDDNAAVQSSQSHSYPAMTKTLGGFKLHVEAGSYSNSEIIILLGENGMGKTTLVQLLGGKLKPDGQADAISLRVSMKPQTISPKFPGSVRMLLLKRIKAMFMHPQFNADVIKPMNLDGIIDQDVQTLSGGELQRVAICLVLGVPADVLLIDEPSAYLDSEQRIVASKVIKRFIMSSRRTAFIVEHDFIMATYLADRVIVFTGTPAVESYAGKPEGLLSGMNAFLKSLQVTFRRDPNNFRPRINKLNSLKDTEQKASGNYFFVDQD</sequence>
<dbReference type="PROSITE" id="PS00198">
    <property type="entry name" value="4FE4S_FER_1"/>
    <property type="match status" value="1"/>
</dbReference>
<name>A0A427XDS4_9TREE</name>
<dbReference type="PRINTS" id="PR01868">
    <property type="entry name" value="ABCEFAMILY"/>
</dbReference>
<dbReference type="Pfam" id="PF00005">
    <property type="entry name" value="ABC_tran"/>
    <property type="match status" value="2"/>
</dbReference>
<dbReference type="Pfam" id="PF04068">
    <property type="entry name" value="Fer4_RLI"/>
    <property type="match status" value="1"/>
</dbReference>
<dbReference type="Pfam" id="PF00037">
    <property type="entry name" value="Fer4"/>
    <property type="match status" value="1"/>
</dbReference>
<evidence type="ECO:0000256" key="1">
    <source>
        <dbReference type="ARBA" id="ARBA00022741"/>
    </source>
</evidence>
<dbReference type="CDD" id="cd03236">
    <property type="entry name" value="ABC_RNaseL_inhibitor_domain1"/>
    <property type="match status" value="1"/>
</dbReference>
<keyword evidence="10" id="KW-1185">Reference proteome</keyword>
<evidence type="ECO:0000259" key="8">
    <source>
        <dbReference type="PROSITE" id="PS51379"/>
    </source>
</evidence>
<dbReference type="PROSITE" id="PS50893">
    <property type="entry name" value="ABC_TRANSPORTER_2"/>
    <property type="match status" value="2"/>
</dbReference>
<dbReference type="PROSITE" id="PS51379">
    <property type="entry name" value="4FE4S_FER_2"/>
    <property type="match status" value="1"/>
</dbReference>
<feature type="domain" description="ABC transporter" evidence="7">
    <location>
        <begin position="346"/>
        <end position="566"/>
    </location>
</feature>
<dbReference type="InterPro" id="IPR017900">
    <property type="entry name" value="4Fe4S_Fe_S_CS"/>
</dbReference>
<proteinExistence type="predicted"/>
<dbReference type="FunFam" id="3.40.50.300:FF:000152">
    <property type="entry name" value="ATP-binding cassette, sub-family E, member 1"/>
    <property type="match status" value="1"/>
</dbReference>
<dbReference type="InterPro" id="IPR003439">
    <property type="entry name" value="ABC_transporter-like_ATP-bd"/>
</dbReference>
<dbReference type="GeneID" id="39589808"/>
<reference evidence="9 10" key="1">
    <citation type="submission" date="2018-11" db="EMBL/GenBank/DDBJ databases">
        <title>Genome sequence of Apiotrichum porosum DSM 27194.</title>
        <authorList>
            <person name="Aliyu H."/>
            <person name="Gorte O."/>
            <person name="Ochsenreither K."/>
        </authorList>
    </citation>
    <scope>NUCLEOTIDE SEQUENCE [LARGE SCALE GENOMIC DNA]</scope>
    <source>
        <strain evidence="9 10">DSM 27194</strain>
    </source>
</reference>
<dbReference type="InterPro" id="IPR007209">
    <property type="entry name" value="RNaseL-inhib-like_metal-bd_dom"/>
</dbReference>
<evidence type="ECO:0000259" key="7">
    <source>
        <dbReference type="PROSITE" id="PS50893"/>
    </source>
</evidence>
<dbReference type="EMBL" id="RSCE01000020">
    <property type="protein sequence ID" value="RSH76864.1"/>
    <property type="molecule type" value="Genomic_DNA"/>
</dbReference>
<evidence type="ECO:0000256" key="6">
    <source>
        <dbReference type="SAM" id="Coils"/>
    </source>
</evidence>
<comment type="caution">
    <text evidence="9">The sequence shown here is derived from an EMBL/GenBank/DDBJ whole genome shotgun (WGS) entry which is preliminary data.</text>
</comment>
<dbReference type="Gene3D" id="3.40.50.300">
    <property type="entry name" value="P-loop containing nucleotide triphosphate hydrolases"/>
    <property type="match status" value="2"/>
</dbReference>
<dbReference type="RefSeq" id="XP_028472011.1">
    <property type="nucleotide sequence ID" value="XM_028620795.1"/>
</dbReference>
<dbReference type="AlphaFoldDB" id="A0A427XDS4"/>
<dbReference type="SUPFAM" id="SSF54862">
    <property type="entry name" value="4Fe-4S ferredoxins"/>
    <property type="match status" value="1"/>
</dbReference>
<feature type="coiled-coil region" evidence="6">
    <location>
        <begin position="193"/>
        <end position="220"/>
    </location>
</feature>
<keyword evidence="6" id="KW-0175">Coiled coil</keyword>
<dbReference type="GO" id="GO:0060255">
    <property type="term" value="P:regulation of macromolecule metabolic process"/>
    <property type="evidence" value="ECO:0007669"/>
    <property type="project" value="UniProtKB-ARBA"/>
</dbReference>
<protein>
    <recommendedName>
        <fullName evidence="4">Translation initiation factor RLI1</fullName>
    </recommendedName>
    <alternativeName>
        <fullName evidence="5">ATP-binding cassette sub-family E member RLI1</fullName>
    </alternativeName>
</protein>
<evidence type="ECO:0000313" key="9">
    <source>
        <dbReference type="EMBL" id="RSH76864.1"/>
    </source>
</evidence>
<evidence type="ECO:0000256" key="2">
    <source>
        <dbReference type="ARBA" id="ARBA00022840"/>
    </source>
</evidence>
<dbReference type="SUPFAM" id="SSF52540">
    <property type="entry name" value="P-loop containing nucleoside triphosphate hydrolases"/>
    <property type="match status" value="2"/>
</dbReference>
<evidence type="ECO:0000256" key="4">
    <source>
        <dbReference type="ARBA" id="ARBA00067238"/>
    </source>
</evidence>